<organism evidence="1 2">
    <name type="scientific">Aphis craccivora</name>
    <name type="common">Cowpea aphid</name>
    <dbReference type="NCBI Taxonomy" id="307492"/>
    <lineage>
        <taxon>Eukaryota</taxon>
        <taxon>Metazoa</taxon>
        <taxon>Ecdysozoa</taxon>
        <taxon>Arthropoda</taxon>
        <taxon>Hexapoda</taxon>
        <taxon>Insecta</taxon>
        <taxon>Pterygota</taxon>
        <taxon>Neoptera</taxon>
        <taxon>Paraneoptera</taxon>
        <taxon>Hemiptera</taxon>
        <taxon>Sternorrhyncha</taxon>
        <taxon>Aphidomorpha</taxon>
        <taxon>Aphidoidea</taxon>
        <taxon>Aphididae</taxon>
        <taxon>Aphidini</taxon>
        <taxon>Aphis</taxon>
        <taxon>Aphis</taxon>
    </lineage>
</organism>
<comment type="caution">
    <text evidence="1">The sequence shown here is derived from an EMBL/GenBank/DDBJ whole genome shotgun (WGS) entry which is preliminary data.</text>
</comment>
<dbReference type="Proteomes" id="UP000478052">
    <property type="component" value="Unassembled WGS sequence"/>
</dbReference>
<reference evidence="1 2" key="1">
    <citation type="submission" date="2019-08" db="EMBL/GenBank/DDBJ databases">
        <title>Whole genome of Aphis craccivora.</title>
        <authorList>
            <person name="Voronova N.V."/>
            <person name="Shulinski R.S."/>
            <person name="Bandarenka Y.V."/>
            <person name="Zhorov D.G."/>
            <person name="Warner D."/>
        </authorList>
    </citation>
    <scope>NUCLEOTIDE SEQUENCE [LARGE SCALE GENOMIC DNA]</scope>
    <source>
        <strain evidence="1">180601</strain>
        <tissue evidence="1">Whole Body</tissue>
    </source>
</reference>
<keyword evidence="1" id="KW-0808">Transferase</keyword>
<name>A0A6G0YJ14_APHCR</name>
<dbReference type="EMBL" id="VUJU01003788">
    <property type="protein sequence ID" value="KAF0756686.1"/>
    <property type="molecule type" value="Genomic_DNA"/>
</dbReference>
<gene>
    <name evidence="1" type="ORF">FWK35_00012239</name>
</gene>
<keyword evidence="2" id="KW-1185">Reference proteome</keyword>
<evidence type="ECO:0000313" key="2">
    <source>
        <dbReference type="Proteomes" id="UP000478052"/>
    </source>
</evidence>
<proteinExistence type="predicted"/>
<keyword evidence="1" id="KW-0418">Kinase</keyword>
<dbReference type="AlphaFoldDB" id="A0A6G0YJ14"/>
<dbReference type="GO" id="GO:0016301">
    <property type="term" value="F:kinase activity"/>
    <property type="evidence" value="ECO:0007669"/>
    <property type="project" value="UniProtKB-KW"/>
</dbReference>
<protein>
    <submittedName>
        <fullName evidence="1">Serine/threonine-protein kinase 19-like</fullName>
    </submittedName>
</protein>
<evidence type="ECO:0000313" key="1">
    <source>
        <dbReference type="EMBL" id="KAF0756686.1"/>
    </source>
</evidence>
<accession>A0A6G0YJ14</accession>
<dbReference type="OrthoDB" id="10261701at2759"/>
<sequence>MSSSDIVSLDDNSIVINDLPNDTEAAIRYIKTLLPATLNDTFKYPPIVFIHQLKDIIHNETLINKELVRYIKKPVQNTITYNWSI</sequence>